<dbReference type="EMBL" id="JAEPCR010000166">
    <property type="protein sequence ID" value="MCG7980865.1"/>
    <property type="molecule type" value="Genomic_DNA"/>
</dbReference>
<dbReference type="AlphaFoldDB" id="A0A9E4NPA4"/>
<gene>
    <name evidence="3" type="ORF">JAY77_22300</name>
</gene>
<proteinExistence type="predicted"/>
<keyword evidence="2" id="KW-0808">Transferase</keyword>
<dbReference type="PANTHER" id="PTHR34136:SF1">
    <property type="entry name" value="UDP-N-ACETYL-D-MANNOSAMINURONIC ACID TRANSFERASE"/>
    <property type="match status" value="1"/>
</dbReference>
<evidence type="ECO:0000313" key="4">
    <source>
        <dbReference type="Proteomes" id="UP000886674"/>
    </source>
</evidence>
<protein>
    <submittedName>
        <fullName evidence="3">WecB/TagA/CpsF family glycosyltransferase</fullName>
    </submittedName>
</protein>
<accession>A0A9E4NPA4</accession>
<reference evidence="3" key="1">
    <citation type="journal article" date="2021" name="Proc. Natl. Acad. Sci. U.S.A.">
        <title>Global biogeography of chemosynthetic symbionts reveals both localized and globally distributed symbiont groups. .</title>
        <authorList>
            <person name="Osvatic J.T."/>
            <person name="Wilkins L.G.E."/>
            <person name="Leibrecht L."/>
            <person name="Leray M."/>
            <person name="Zauner S."/>
            <person name="Polzin J."/>
            <person name="Camacho Y."/>
            <person name="Gros O."/>
            <person name="van Gils J.A."/>
            <person name="Eisen J.A."/>
            <person name="Petersen J.M."/>
            <person name="Yuen B."/>
        </authorList>
    </citation>
    <scope>NUCLEOTIDE SEQUENCE</scope>
    <source>
        <strain evidence="3">MAGclacostrist055</strain>
    </source>
</reference>
<evidence type="ECO:0000313" key="3">
    <source>
        <dbReference type="EMBL" id="MCG7980865.1"/>
    </source>
</evidence>
<dbReference type="Pfam" id="PF03808">
    <property type="entry name" value="Glyco_tran_WecG"/>
    <property type="match status" value="1"/>
</dbReference>
<keyword evidence="1" id="KW-0328">Glycosyltransferase</keyword>
<comment type="caution">
    <text evidence="3">The sequence shown here is derived from an EMBL/GenBank/DDBJ whole genome shotgun (WGS) entry which is preliminary data.</text>
</comment>
<name>A0A9E4NPA4_9GAMM</name>
<dbReference type="PANTHER" id="PTHR34136">
    <property type="match status" value="1"/>
</dbReference>
<dbReference type="InterPro" id="IPR004629">
    <property type="entry name" value="WecG_TagA_CpsF"/>
</dbReference>
<evidence type="ECO:0000256" key="1">
    <source>
        <dbReference type="ARBA" id="ARBA00022676"/>
    </source>
</evidence>
<sequence length="234" mass="26346">MSIDKSLALIIDWANRRESKYICVSNVHMCMEAFDKSSFQNIVNSADQVVPDGMPLAVGMRLLGSKYSQQIRGADLTRSILEHANNKGLVIGLYGGTEEAVAKIVSIIKKEYQSITIGCGISPPFHALSEQQDNQYVKIINDSNVQILLVGLGCPKQEIWMANHKGKVNAVMVGVGAVFDFLSGTKMEAPRWIQNIGLEWLFRLLSEPNRLWKRYATHNPRFIIYFFKQLLSIR</sequence>
<evidence type="ECO:0000256" key="2">
    <source>
        <dbReference type="ARBA" id="ARBA00022679"/>
    </source>
</evidence>
<dbReference type="CDD" id="cd06533">
    <property type="entry name" value="Glyco_transf_WecG_TagA"/>
    <property type="match status" value="1"/>
</dbReference>
<organism evidence="3 4">
    <name type="scientific">Candidatus Thiodiazotropha taylori</name>
    <dbReference type="NCBI Taxonomy" id="2792791"/>
    <lineage>
        <taxon>Bacteria</taxon>
        <taxon>Pseudomonadati</taxon>
        <taxon>Pseudomonadota</taxon>
        <taxon>Gammaproteobacteria</taxon>
        <taxon>Chromatiales</taxon>
        <taxon>Sedimenticolaceae</taxon>
        <taxon>Candidatus Thiodiazotropha</taxon>
    </lineage>
</organism>
<dbReference type="Proteomes" id="UP000886674">
    <property type="component" value="Unassembled WGS sequence"/>
</dbReference>
<dbReference type="GO" id="GO:0016758">
    <property type="term" value="F:hexosyltransferase activity"/>
    <property type="evidence" value="ECO:0007669"/>
    <property type="project" value="TreeGrafter"/>
</dbReference>
<dbReference type="NCBIfam" id="TIGR00696">
    <property type="entry name" value="wecG_tagA_cpsF"/>
    <property type="match status" value="1"/>
</dbReference>